<dbReference type="InterPro" id="IPR013083">
    <property type="entry name" value="Znf_RING/FYVE/PHD"/>
</dbReference>
<sequence length="128" mass="14849">MAKRLQAELSCPVCLDFFSSSISLSCSHVFCFDCIQRHMLENRDFRAMCPLCRDVVKVPALEEWQVSVLTLMIKQHNNQFEQSLHVREEHRHFREDVTLDAATASSLLVFSNDLRSAQCEKIHHDLTK</sequence>
<dbReference type="AlphaFoldDB" id="A0A2J8PU30"/>
<evidence type="ECO:0000313" key="6">
    <source>
        <dbReference type="EMBL" id="PNI87529.1"/>
    </source>
</evidence>
<dbReference type="Proteomes" id="UP000236370">
    <property type="component" value="Unassembled WGS sequence"/>
</dbReference>
<dbReference type="InterPro" id="IPR017907">
    <property type="entry name" value="Znf_RING_CS"/>
</dbReference>
<reference evidence="6 7" key="1">
    <citation type="submission" date="2017-12" db="EMBL/GenBank/DDBJ databases">
        <title>High-resolution comparative analysis of great ape genomes.</title>
        <authorList>
            <person name="Pollen A."/>
            <person name="Hastie A."/>
            <person name="Hormozdiari F."/>
            <person name="Dougherty M."/>
            <person name="Liu R."/>
            <person name="Chaisson M."/>
            <person name="Hoppe E."/>
            <person name="Hill C."/>
            <person name="Pang A."/>
            <person name="Hillier L."/>
            <person name="Baker C."/>
            <person name="Armstrong J."/>
            <person name="Shendure J."/>
            <person name="Paten B."/>
            <person name="Wilson R."/>
            <person name="Chao H."/>
            <person name="Schneider V."/>
            <person name="Ventura M."/>
            <person name="Kronenberg Z."/>
            <person name="Murali S."/>
            <person name="Gordon D."/>
            <person name="Cantsilieris S."/>
            <person name="Munson K."/>
            <person name="Nelson B."/>
            <person name="Raja A."/>
            <person name="Underwood J."/>
            <person name="Diekhans M."/>
            <person name="Fiddes I."/>
            <person name="Haussler D."/>
            <person name="Eichler E."/>
        </authorList>
    </citation>
    <scope>NUCLEOTIDE SEQUENCE [LARGE SCALE GENOMIC DNA]</scope>
    <source>
        <strain evidence="6">Yerkes chimp pedigree #C0471</strain>
    </source>
</reference>
<dbReference type="EMBL" id="NBAG03000210">
    <property type="protein sequence ID" value="PNI87529.1"/>
    <property type="molecule type" value="Genomic_DNA"/>
</dbReference>
<name>A0A2J8PU30_PANTR</name>
<evidence type="ECO:0000313" key="7">
    <source>
        <dbReference type="Proteomes" id="UP000236370"/>
    </source>
</evidence>
<dbReference type="InterPro" id="IPR001841">
    <property type="entry name" value="Znf_RING"/>
</dbReference>
<dbReference type="PROSITE" id="PS00518">
    <property type="entry name" value="ZF_RING_1"/>
    <property type="match status" value="1"/>
</dbReference>
<comment type="caution">
    <text evidence="6">The sequence shown here is derived from an EMBL/GenBank/DDBJ whole genome shotgun (WGS) entry which is preliminary data.</text>
</comment>
<evidence type="ECO:0000256" key="4">
    <source>
        <dbReference type="PROSITE-ProRule" id="PRU00175"/>
    </source>
</evidence>
<dbReference type="PROSITE" id="PS50089">
    <property type="entry name" value="ZF_RING_2"/>
    <property type="match status" value="1"/>
</dbReference>
<dbReference type="Pfam" id="PF15227">
    <property type="entry name" value="zf-C3HC4_4"/>
    <property type="match status" value="1"/>
</dbReference>
<dbReference type="PANTHER" id="PTHR24103">
    <property type="entry name" value="E3 UBIQUITIN-PROTEIN LIGASE TRIM"/>
    <property type="match status" value="1"/>
</dbReference>
<dbReference type="SUPFAM" id="SSF57850">
    <property type="entry name" value="RING/U-box"/>
    <property type="match status" value="1"/>
</dbReference>
<keyword evidence="2 4" id="KW-0863">Zinc-finger</keyword>
<keyword evidence="1" id="KW-0479">Metal-binding</keyword>
<dbReference type="GO" id="GO:0008270">
    <property type="term" value="F:zinc ion binding"/>
    <property type="evidence" value="ECO:0007669"/>
    <property type="project" value="UniProtKB-KW"/>
</dbReference>
<organism evidence="6 7">
    <name type="scientific">Pan troglodytes</name>
    <name type="common">Chimpanzee</name>
    <dbReference type="NCBI Taxonomy" id="9598"/>
    <lineage>
        <taxon>Eukaryota</taxon>
        <taxon>Metazoa</taxon>
        <taxon>Chordata</taxon>
        <taxon>Craniata</taxon>
        <taxon>Vertebrata</taxon>
        <taxon>Euteleostomi</taxon>
        <taxon>Mammalia</taxon>
        <taxon>Eutheria</taxon>
        <taxon>Euarchontoglires</taxon>
        <taxon>Primates</taxon>
        <taxon>Haplorrhini</taxon>
        <taxon>Catarrhini</taxon>
        <taxon>Hominidae</taxon>
        <taxon>Pan</taxon>
    </lineage>
</organism>
<keyword evidence="3" id="KW-0862">Zinc</keyword>
<dbReference type="InterPro" id="IPR050143">
    <property type="entry name" value="TRIM/RBCC"/>
</dbReference>
<dbReference type="SMART" id="SM00184">
    <property type="entry name" value="RING"/>
    <property type="match status" value="1"/>
</dbReference>
<accession>A0A2J8PU30</accession>
<gene>
    <name evidence="6" type="ORF">CK820_G0000497</name>
</gene>
<protein>
    <submittedName>
        <fullName evidence="6">T0001543 isoform 1</fullName>
    </submittedName>
</protein>
<evidence type="ECO:0000259" key="5">
    <source>
        <dbReference type="PROSITE" id="PS50089"/>
    </source>
</evidence>
<feature type="domain" description="RING-type" evidence="5">
    <location>
        <begin position="11"/>
        <end position="53"/>
    </location>
</feature>
<feature type="non-terminal residue" evidence="6">
    <location>
        <position position="128"/>
    </location>
</feature>
<proteinExistence type="predicted"/>
<dbReference type="Gene3D" id="3.30.40.10">
    <property type="entry name" value="Zinc/RING finger domain, C3HC4 (zinc finger)"/>
    <property type="match status" value="1"/>
</dbReference>
<evidence type="ECO:0000256" key="1">
    <source>
        <dbReference type="ARBA" id="ARBA00022723"/>
    </source>
</evidence>
<evidence type="ECO:0000256" key="2">
    <source>
        <dbReference type="ARBA" id="ARBA00022771"/>
    </source>
</evidence>
<evidence type="ECO:0000256" key="3">
    <source>
        <dbReference type="ARBA" id="ARBA00022833"/>
    </source>
</evidence>